<dbReference type="GO" id="GO:0045944">
    <property type="term" value="P:positive regulation of transcription by RNA polymerase II"/>
    <property type="evidence" value="ECO:0007669"/>
    <property type="project" value="TreeGrafter"/>
</dbReference>
<dbReference type="GO" id="GO:0000278">
    <property type="term" value="P:mitotic cell cycle"/>
    <property type="evidence" value="ECO:0007669"/>
    <property type="project" value="TreeGrafter"/>
</dbReference>
<dbReference type="PANTHER" id="PTHR45614:SF25">
    <property type="entry name" value="MYB PROTEIN"/>
    <property type="match status" value="1"/>
</dbReference>
<feature type="compositionally biased region" description="Polar residues" evidence="1">
    <location>
        <begin position="424"/>
        <end position="435"/>
    </location>
</feature>
<feature type="compositionally biased region" description="Low complexity" evidence="1">
    <location>
        <begin position="348"/>
        <end position="359"/>
    </location>
</feature>
<dbReference type="OrthoDB" id="2143914at2759"/>
<feature type="region of interest" description="Disordered" evidence="1">
    <location>
        <begin position="200"/>
        <end position="220"/>
    </location>
</feature>
<protein>
    <submittedName>
        <fullName evidence="4">Uncharacterized protein</fullName>
    </submittedName>
</protein>
<feature type="compositionally biased region" description="Low complexity" evidence="1">
    <location>
        <begin position="290"/>
        <end position="300"/>
    </location>
</feature>
<dbReference type="EMBL" id="JAAAJA010000153">
    <property type="protein sequence ID" value="KAG0260498.1"/>
    <property type="molecule type" value="Genomic_DNA"/>
</dbReference>
<dbReference type="AlphaFoldDB" id="A0A9P6Q5Q5"/>
<feature type="region of interest" description="Disordered" evidence="1">
    <location>
        <begin position="411"/>
        <end position="452"/>
    </location>
</feature>
<dbReference type="Proteomes" id="UP000726737">
    <property type="component" value="Unassembled WGS sequence"/>
</dbReference>
<feature type="compositionally biased region" description="Basic and acidic residues" evidence="1">
    <location>
        <begin position="436"/>
        <end position="450"/>
    </location>
</feature>
<organism evidence="4 5">
    <name type="scientific">Mortierella polycephala</name>
    <dbReference type="NCBI Taxonomy" id="41804"/>
    <lineage>
        <taxon>Eukaryota</taxon>
        <taxon>Fungi</taxon>
        <taxon>Fungi incertae sedis</taxon>
        <taxon>Mucoromycota</taxon>
        <taxon>Mortierellomycotina</taxon>
        <taxon>Mortierellomycetes</taxon>
        <taxon>Mortierellales</taxon>
        <taxon>Mortierellaceae</taxon>
        <taxon>Mortierella</taxon>
    </lineage>
</organism>
<feature type="region of interest" description="Disordered" evidence="1">
    <location>
        <begin position="290"/>
        <end position="317"/>
    </location>
</feature>
<dbReference type="InterPro" id="IPR001005">
    <property type="entry name" value="SANT/Myb"/>
</dbReference>
<dbReference type="PROSITE" id="PS50090">
    <property type="entry name" value="MYB_LIKE"/>
    <property type="match status" value="1"/>
</dbReference>
<name>A0A9P6Q5Q5_9FUNG</name>
<evidence type="ECO:0000313" key="5">
    <source>
        <dbReference type="Proteomes" id="UP000726737"/>
    </source>
</evidence>
<dbReference type="PROSITE" id="PS51294">
    <property type="entry name" value="HTH_MYB"/>
    <property type="match status" value="1"/>
</dbReference>
<dbReference type="InterPro" id="IPR017930">
    <property type="entry name" value="Myb_dom"/>
</dbReference>
<dbReference type="PANTHER" id="PTHR45614">
    <property type="entry name" value="MYB PROTEIN-RELATED"/>
    <property type="match status" value="1"/>
</dbReference>
<dbReference type="GO" id="GO:0000981">
    <property type="term" value="F:DNA-binding transcription factor activity, RNA polymerase II-specific"/>
    <property type="evidence" value="ECO:0007669"/>
    <property type="project" value="TreeGrafter"/>
</dbReference>
<dbReference type="Gene3D" id="1.10.10.60">
    <property type="entry name" value="Homeodomain-like"/>
    <property type="match status" value="1"/>
</dbReference>
<feature type="domain" description="HTH myb-type" evidence="3">
    <location>
        <begin position="18"/>
        <end position="69"/>
    </location>
</feature>
<evidence type="ECO:0000259" key="3">
    <source>
        <dbReference type="PROSITE" id="PS51294"/>
    </source>
</evidence>
<dbReference type="Pfam" id="PF00249">
    <property type="entry name" value="Myb_DNA-binding"/>
    <property type="match status" value="1"/>
</dbReference>
<gene>
    <name evidence="4" type="ORF">BG011_001867</name>
</gene>
<dbReference type="InterPro" id="IPR050560">
    <property type="entry name" value="MYB_TF"/>
</dbReference>
<evidence type="ECO:0000259" key="2">
    <source>
        <dbReference type="PROSITE" id="PS50090"/>
    </source>
</evidence>
<dbReference type="InterPro" id="IPR009057">
    <property type="entry name" value="Homeodomain-like_sf"/>
</dbReference>
<evidence type="ECO:0000256" key="1">
    <source>
        <dbReference type="SAM" id="MobiDB-lite"/>
    </source>
</evidence>
<feature type="compositionally biased region" description="Low complexity" evidence="1">
    <location>
        <begin position="207"/>
        <end position="220"/>
    </location>
</feature>
<dbReference type="SMART" id="SM00717">
    <property type="entry name" value="SANT"/>
    <property type="match status" value="1"/>
</dbReference>
<reference evidence="4" key="1">
    <citation type="journal article" date="2020" name="Fungal Divers.">
        <title>Resolving the Mortierellaceae phylogeny through synthesis of multi-gene phylogenetics and phylogenomics.</title>
        <authorList>
            <person name="Vandepol N."/>
            <person name="Liber J."/>
            <person name="Desiro A."/>
            <person name="Na H."/>
            <person name="Kennedy M."/>
            <person name="Barry K."/>
            <person name="Grigoriev I.V."/>
            <person name="Miller A.N."/>
            <person name="O'Donnell K."/>
            <person name="Stajich J.E."/>
            <person name="Bonito G."/>
        </authorList>
    </citation>
    <scope>NUCLEOTIDE SEQUENCE</scope>
    <source>
        <strain evidence="4">KOD948</strain>
    </source>
</reference>
<feature type="domain" description="Myb-like" evidence="2">
    <location>
        <begin position="19"/>
        <end position="65"/>
    </location>
</feature>
<sequence>MVTDYSPLCYPFSLVWLVNKSPFTHEEDLQILELYSQLGSKWAEMAKHMPGRPDNAIKNHFNTTMQRKKRRMSMPSIHSEFRYREQLQDNIPTHSLRPQGHFPPLPTSFKNLLPSSMSTFGSGALAQTHQLPNAMARFMPYERRHSLPVPYAMLTLNSSTTLVAPSSSNNLILPSPPKTPDVALRKSTMSPWCVTPPSVRNLSGNQPHSSSNHSPVSSNTTLPGIASLIHSSERESFSFRPTGTSVQDTHPDRLFDGSFQRGNVNVTNYPTPSSFLNRFSPPMTSPARPYLLSSSAASPGPWSPPQHPNHGHSPSSFSEAMARLEESTLGQKIPGPRYIVGAMATNRSSSSSSSALYSSQKDMVSSVRHIQTGPYTDDHDSGMMQMGCGRAIKREASQEHEEHRFGHIDYRLGKPSCDGDEEMLSNSENGGNSDKGSVRSVEDDGVHEEDTILESGISSIGKRRVYNQGIANVMSIENLVGPSA</sequence>
<evidence type="ECO:0000313" key="4">
    <source>
        <dbReference type="EMBL" id="KAG0260498.1"/>
    </source>
</evidence>
<comment type="caution">
    <text evidence="4">The sequence shown here is derived from an EMBL/GenBank/DDBJ whole genome shotgun (WGS) entry which is preliminary data.</text>
</comment>
<dbReference type="GO" id="GO:0000978">
    <property type="term" value="F:RNA polymerase II cis-regulatory region sequence-specific DNA binding"/>
    <property type="evidence" value="ECO:0007669"/>
    <property type="project" value="TreeGrafter"/>
</dbReference>
<feature type="region of interest" description="Disordered" evidence="1">
    <location>
        <begin position="346"/>
        <end position="365"/>
    </location>
</feature>
<dbReference type="GO" id="GO:0005634">
    <property type="term" value="C:nucleus"/>
    <property type="evidence" value="ECO:0007669"/>
    <property type="project" value="TreeGrafter"/>
</dbReference>
<proteinExistence type="predicted"/>
<dbReference type="SUPFAM" id="SSF46689">
    <property type="entry name" value="Homeodomain-like"/>
    <property type="match status" value="1"/>
</dbReference>
<accession>A0A9P6Q5Q5</accession>
<dbReference type="CDD" id="cd00167">
    <property type="entry name" value="SANT"/>
    <property type="match status" value="1"/>
</dbReference>
<keyword evidence="5" id="KW-1185">Reference proteome</keyword>